<accession>A0AAE1MJT1</accession>
<dbReference type="Pfam" id="PF20431">
    <property type="entry name" value="E_motif"/>
    <property type="match status" value="1"/>
</dbReference>
<feature type="domain" description="DYW" evidence="5">
    <location>
        <begin position="623"/>
        <end position="715"/>
    </location>
</feature>
<feature type="repeat" description="PPR" evidence="3">
    <location>
        <begin position="151"/>
        <end position="181"/>
    </location>
</feature>
<keyword evidence="7" id="KW-1185">Reference proteome</keyword>
<proteinExistence type="inferred from homology"/>
<keyword evidence="2" id="KW-0677">Repeat</keyword>
<feature type="chain" id="PRO_5042100802" description="DYW domain-containing protein" evidence="4">
    <location>
        <begin position="19"/>
        <end position="715"/>
    </location>
</feature>
<dbReference type="Gene3D" id="1.25.40.10">
    <property type="entry name" value="Tetratricopeptide repeat domain"/>
    <property type="match status" value="5"/>
</dbReference>
<dbReference type="PROSITE" id="PS51375">
    <property type="entry name" value="PPR"/>
    <property type="match status" value="7"/>
</dbReference>
<evidence type="ECO:0000256" key="4">
    <source>
        <dbReference type="SAM" id="SignalP"/>
    </source>
</evidence>
<dbReference type="EMBL" id="JAWXYG010000007">
    <property type="protein sequence ID" value="KAK4267954.1"/>
    <property type="molecule type" value="Genomic_DNA"/>
</dbReference>
<dbReference type="Pfam" id="PF13041">
    <property type="entry name" value="PPR_2"/>
    <property type="match status" value="2"/>
</dbReference>
<dbReference type="AlphaFoldDB" id="A0AAE1MJT1"/>
<evidence type="ECO:0000259" key="5">
    <source>
        <dbReference type="Pfam" id="PF14432"/>
    </source>
</evidence>
<feature type="repeat" description="PPR" evidence="3">
    <location>
        <begin position="306"/>
        <end position="340"/>
    </location>
</feature>
<sequence>MRIGSATLWCSSMHVIFSTCRLYCTGASISLNSLISRYSRTGQIENARRVFDQMHERSIASWNAIISGYYQNNQPYEAQFLFERMPERNTISWNGMISGYVRNGMINEARKIFDMMPERNVISWTAMVRGYVQHGMIVEAESLFWKMPEKNEVSWTVMLGGLLQEGRLEDARRLFETMPIKDVVAWTNMIGGYCEQGCLAEARQLFDEMPKRNIITWTTMISGYARYQQVDIARKLFEVMPEKNEVSWTAMLMGYTHCGRIEEASELFDAMPLKPVVACNEMIMVFGRSGQMAKARQVFEQMKERDDGTWSAIIKVYERKGFELEALDMFMRMQREGVGLSFPSLISILSVCASLASLDYGREIHAQLVKSQRDRDLYVASVLITMYVKCGDLVKANLLFKMFNLKDVVMWNSMITGYAQHGLGQEALNVFHEMCSSGVSPDNVTFVGVLSACGYSGKVKKGLEYFETMKNKYQVEPGIEHYACMVDLLGRAGKVNDAMKLIESMPMEADAIIWGALLGACRIHMDIDVAEVAAQKLTELEPKNSGPYILLSNLYASRGRWDHVDILRGKIRAINVSKSPGCSWIEVEKKVHMFTGGDSNTHPEQHSIMKLLEKLSGLIMEAGYCPDRSFVLRDVDEEEKTHSLVYHSEKLAVAYGLLKVPQGMQIRVMKNLRVCGDCHSAINLIAKVTGREIILRDANRFHHFKDGYCSCKDYW</sequence>
<name>A0AAE1MJT1_9FABA</name>
<dbReference type="NCBIfam" id="TIGR00756">
    <property type="entry name" value="PPR"/>
    <property type="match status" value="9"/>
</dbReference>
<evidence type="ECO:0000313" key="7">
    <source>
        <dbReference type="Proteomes" id="UP001293593"/>
    </source>
</evidence>
<dbReference type="GO" id="GO:0008270">
    <property type="term" value="F:zinc ion binding"/>
    <property type="evidence" value="ECO:0007669"/>
    <property type="project" value="InterPro"/>
</dbReference>
<reference evidence="6" key="1">
    <citation type="submission" date="2023-10" db="EMBL/GenBank/DDBJ databases">
        <title>Chromosome-level genome of the transformable northern wattle, Acacia crassicarpa.</title>
        <authorList>
            <person name="Massaro I."/>
            <person name="Sinha N.R."/>
            <person name="Poethig S."/>
            <person name="Leichty A.R."/>
        </authorList>
    </citation>
    <scope>NUCLEOTIDE SEQUENCE</scope>
    <source>
        <strain evidence="6">Acra3RX</strain>
        <tissue evidence="6">Leaf</tissue>
    </source>
</reference>
<dbReference type="PANTHER" id="PTHR47926">
    <property type="entry name" value="PENTATRICOPEPTIDE REPEAT-CONTAINING PROTEIN"/>
    <property type="match status" value="1"/>
</dbReference>
<dbReference type="Pfam" id="PF01535">
    <property type="entry name" value="PPR"/>
    <property type="match status" value="11"/>
</dbReference>
<dbReference type="InterPro" id="IPR011990">
    <property type="entry name" value="TPR-like_helical_dom_sf"/>
</dbReference>
<evidence type="ECO:0000256" key="3">
    <source>
        <dbReference type="PROSITE-ProRule" id="PRU00708"/>
    </source>
</evidence>
<dbReference type="InterPro" id="IPR046960">
    <property type="entry name" value="PPR_At4g14850-like_plant"/>
</dbReference>
<comment type="similarity">
    <text evidence="1">Belongs to the PPR family. PCMP-H subfamily.</text>
</comment>
<dbReference type="InterPro" id="IPR002885">
    <property type="entry name" value="PPR_rpt"/>
</dbReference>
<dbReference type="GO" id="GO:0009451">
    <property type="term" value="P:RNA modification"/>
    <property type="evidence" value="ECO:0007669"/>
    <property type="project" value="InterPro"/>
</dbReference>
<dbReference type="SUPFAM" id="SSF48452">
    <property type="entry name" value="TPR-like"/>
    <property type="match status" value="2"/>
</dbReference>
<organism evidence="6 7">
    <name type="scientific">Acacia crassicarpa</name>
    <name type="common">northern wattle</name>
    <dbReference type="NCBI Taxonomy" id="499986"/>
    <lineage>
        <taxon>Eukaryota</taxon>
        <taxon>Viridiplantae</taxon>
        <taxon>Streptophyta</taxon>
        <taxon>Embryophyta</taxon>
        <taxon>Tracheophyta</taxon>
        <taxon>Spermatophyta</taxon>
        <taxon>Magnoliopsida</taxon>
        <taxon>eudicotyledons</taxon>
        <taxon>Gunneridae</taxon>
        <taxon>Pentapetalae</taxon>
        <taxon>rosids</taxon>
        <taxon>fabids</taxon>
        <taxon>Fabales</taxon>
        <taxon>Fabaceae</taxon>
        <taxon>Caesalpinioideae</taxon>
        <taxon>mimosoid clade</taxon>
        <taxon>Acacieae</taxon>
        <taxon>Acacia</taxon>
    </lineage>
</organism>
<evidence type="ECO:0000313" key="6">
    <source>
        <dbReference type="EMBL" id="KAK4267954.1"/>
    </source>
</evidence>
<feature type="repeat" description="PPR" evidence="3">
    <location>
        <begin position="89"/>
        <end position="123"/>
    </location>
</feature>
<feature type="repeat" description="PPR" evidence="3">
    <location>
        <begin position="27"/>
        <end position="61"/>
    </location>
</feature>
<feature type="signal peptide" evidence="4">
    <location>
        <begin position="1"/>
        <end position="18"/>
    </location>
</feature>
<keyword evidence="4" id="KW-0732">Signal</keyword>
<comment type="caution">
    <text evidence="6">The sequence shown here is derived from an EMBL/GenBank/DDBJ whole genome shotgun (WGS) entry which is preliminary data.</text>
</comment>
<dbReference type="FunFam" id="1.25.40.10:FF:000366">
    <property type="entry name" value="Pentatricopeptide (PPR) repeat-containing protein"/>
    <property type="match status" value="1"/>
</dbReference>
<evidence type="ECO:0000256" key="1">
    <source>
        <dbReference type="ARBA" id="ARBA00006643"/>
    </source>
</evidence>
<feature type="repeat" description="PPR" evidence="3">
    <location>
        <begin position="244"/>
        <end position="278"/>
    </location>
</feature>
<protein>
    <recommendedName>
        <fullName evidence="5">DYW domain-containing protein</fullName>
    </recommendedName>
</protein>
<dbReference type="InterPro" id="IPR032867">
    <property type="entry name" value="DYW_dom"/>
</dbReference>
<feature type="repeat" description="PPR" evidence="3">
    <location>
        <begin position="407"/>
        <end position="441"/>
    </location>
</feature>
<dbReference type="PANTHER" id="PTHR47926:SF373">
    <property type="entry name" value="TETRATRICOPEPTIDE-LIKE HELICAL DOMAIN SUPERFAMILY, DYW DOMAIN-CONTAINING PROTEIN"/>
    <property type="match status" value="1"/>
</dbReference>
<dbReference type="GO" id="GO:0003723">
    <property type="term" value="F:RNA binding"/>
    <property type="evidence" value="ECO:0007669"/>
    <property type="project" value="InterPro"/>
</dbReference>
<gene>
    <name evidence="6" type="ORF">QN277_024671</name>
</gene>
<dbReference type="FunFam" id="1.25.40.10:FF:001506">
    <property type="entry name" value="Os03g0317100 protein"/>
    <property type="match status" value="1"/>
</dbReference>
<feature type="repeat" description="PPR" evidence="3">
    <location>
        <begin position="182"/>
        <end position="216"/>
    </location>
</feature>
<dbReference type="FunFam" id="1.25.40.10:FF:000125">
    <property type="entry name" value="Pentatricopeptide repeat-containing protein"/>
    <property type="match status" value="2"/>
</dbReference>
<dbReference type="InterPro" id="IPR046848">
    <property type="entry name" value="E_motif"/>
</dbReference>
<dbReference type="Pfam" id="PF14432">
    <property type="entry name" value="DYW_deaminase"/>
    <property type="match status" value="1"/>
</dbReference>
<dbReference type="Proteomes" id="UP001293593">
    <property type="component" value="Unassembled WGS sequence"/>
</dbReference>
<dbReference type="GO" id="GO:0048731">
    <property type="term" value="P:system development"/>
    <property type="evidence" value="ECO:0007669"/>
    <property type="project" value="UniProtKB-ARBA"/>
</dbReference>
<evidence type="ECO:0000256" key="2">
    <source>
        <dbReference type="ARBA" id="ARBA00022737"/>
    </source>
</evidence>